<dbReference type="EMBL" id="CP024978">
    <property type="protein sequence ID" value="ATZ33391.1"/>
    <property type="molecule type" value="Genomic_DNA"/>
</dbReference>
<dbReference type="AlphaFoldDB" id="A0A2H4TV10"/>
<dbReference type="Proteomes" id="UP000236551">
    <property type="component" value="Chromosome"/>
</dbReference>
<protein>
    <submittedName>
        <fullName evidence="1">Uncharacterized protein</fullName>
    </submittedName>
</protein>
<reference evidence="1 2" key="1">
    <citation type="submission" date="2017-11" db="EMBL/GenBank/DDBJ databases">
        <title>Escherichia coli CV839-15 Genome sequencing and assembly.</title>
        <authorList>
            <person name="Li Z."/>
            <person name="Song N."/>
            <person name="Li W."/>
            <person name="Philip H.R."/>
            <person name="Bu Z."/>
            <person name="Siguo L."/>
        </authorList>
    </citation>
    <scope>NUCLEOTIDE SEQUENCE [LARGE SCALE GENOMIC DNA]</scope>
    <source>
        <strain evidence="1 2">CV839-15</strain>
    </source>
</reference>
<evidence type="ECO:0000313" key="1">
    <source>
        <dbReference type="EMBL" id="ATZ33391.1"/>
    </source>
</evidence>
<gene>
    <name evidence="1" type="ORF">CV83915_03090</name>
</gene>
<name>A0A2H4TV10_ECOLX</name>
<sequence length="43" mass="4528">MVVGSNPTGATIYNKGLANKSANPFSFAFELGQVMGQVSFFSI</sequence>
<proteinExistence type="predicted"/>
<evidence type="ECO:0000313" key="2">
    <source>
        <dbReference type="Proteomes" id="UP000236551"/>
    </source>
</evidence>
<accession>A0A2H4TV10</accession>
<organism evidence="1 2">
    <name type="scientific">Escherichia coli</name>
    <dbReference type="NCBI Taxonomy" id="562"/>
    <lineage>
        <taxon>Bacteria</taxon>
        <taxon>Pseudomonadati</taxon>
        <taxon>Pseudomonadota</taxon>
        <taxon>Gammaproteobacteria</taxon>
        <taxon>Enterobacterales</taxon>
        <taxon>Enterobacteriaceae</taxon>
        <taxon>Escherichia</taxon>
    </lineage>
</organism>